<keyword evidence="2" id="KW-0378">Hydrolase</keyword>
<dbReference type="InterPro" id="IPR027417">
    <property type="entry name" value="P-loop_NTPase"/>
</dbReference>
<dbReference type="Gene3D" id="3.40.50.300">
    <property type="entry name" value="P-loop containing nucleotide triphosphate hydrolases"/>
    <property type="match status" value="1"/>
</dbReference>
<dbReference type="InterPro" id="IPR050625">
    <property type="entry name" value="ParA/MinD_ATPase"/>
</dbReference>
<keyword evidence="3" id="KW-1185">Reference proteome</keyword>
<dbReference type="RefSeq" id="WP_047263097.1">
    <property type="nucleotide sequence ID" value="NZ_CP011542.1"/>
</dbReference>
<keyword evidence="2" id="KW-0067">ATP-binding</keyword>
<organism evidence="2 3">
    <name type="scientific">Corynebacterium mustelae</name>
    <dbReference type="NCBI Taxonomy" id="571915"/>
    <lineage>
        <taxon>Bacteria</taxon>
        <taxon>Bacillati</taxon>
        <taxon>Actinomycetota</taxon>
        <taxon>Actinomycetes</taxon>
        <taxon>Mycobacteriales</taxon>
        <taxon>Corynebacteriaceae</taxon>
        <taxon>Corynebacterium</taxon>
    </lineage>
</organism>
<dbReference type="GO" id="GO:0051782">
    <property type="term" value="P:negative regulation of cell division"/>
    <property type="evidence" value="ECO:0007669"/>
    <property type="project" value="TreeGrafter"/>
</dbReference>
<keyword evidence="2" id="KW-0547">Nucleotide-binding</keyword>
<proteinExistence type="predicted"/>
<dbReference type="PANTHER" id="PTHR43384">
    <property type="entry name" value="SEPTUM SITE-DETERMINING PROTEIN MIND HOMOLOG, CHLOROPLASTIC-RELATED"/>
    <property type="match status" value="1"/>
</dbReference>
<evidence type="ECO:0000313" key="3">
    <source>
        <dbReference type="Proteomes" id="UP000035199"/>
    </source>
</evidence>
<dbReference type="GO" id="GO:0009898">
    <property type="term" value="C:cytoplasmic side of plasma membrane"/>
    <property type="evidence" value="ECO:0007669"/>
    <property type="project" value="TreeGrafter"/>
</dbReference>
<reference evidence="2 3" key="1">
    <citation type="journal article" date="2015" name="Genome Announc.">
        <title>Complete Genome Sequence of the Type Strain Corynebacterium mustelae DSM 45274, Isolated from Various Tissues of a Male Ferret with Lethal Sepsis.</title>
        <authorList>
            <person name="Ruckert C."/>
            <person name="Eimer J."/>
            <person name="Winkler A."/>
            <person name="Tauch A."/>
        </authorList>
    </citation>
    <scope>NUCLEOTIDE SEQUENCE [LARGE SCALE GENOMIC DNA]</scope>
    <source>
        <strain evidence="2 3">DSM 45274</strain>
    </source>
</reference>
<protein>
    <submittedName>
        <fullName evidence="2">Helicase/secretion neighborhood CpaE-like protein</fullName>
    </submittedName>
</protein>
<evidence type="ECO:0000259" key="1">
    <source>
        <dbReference type="Pfam" id="PF26563"/>
    </source>
</evidence>
<dbReference type="InterPro" id="IPR059050">
    <property type="entry name" value="Rv3660c_N"/>
</dbReference>
<dbReference type="GO" id="GO:0005524">
    <property type="term" value="F:ATP binding"/>
    <property type="evidence" value="ECO:0007669"/>
    <property type="project" value="TreeGrafter"/>
</dbReference>
<dbReference type="NCBIfam" id="TIGR03815">
    <property type="entry name" value="CpaE_hom_Actino"/>
    <property type="match status" value="1"/>
</dbReference>
<dbReference type="InterPro" id="IPR022521">
    <property type="entry name" value="Rv3660c"/>
</dbReference>
<dbReference type="Pfam" id="PF26563">
    <property type="entry name" value="Rv3660c_N"/>
    <property type="match status" value="1"/>
</dbReference>
<feature type="domain" description="Rv3660c-like CheY-like N-terminal" evidence="1">
    <location>
        <begin position="10"/>
        <end position="110"/>
    </location>
</feature>
<dbReference type="PANTHER" id="PTHR43384:SF11">
    <property type="entry name" value="SEPTUM SITE DETERMINING PROTEIN"/>
    <property type="match status" value="1"/>
</dbReference>
<dbReference type="SUPFAM" id="SSF52540">
    <property type="entry name" value="P-loop containing nucleoside triphosphate hydrolases"/>
    <property type="match status" value="1"/>
</dbReference>
<dbReference type="GO" id="GO:0016887">
    <property type="term" value="F:ATP hydrolysis activity"/>
    <property type="evidence" value="ECO:0007669"/>
    <property type="project" value="TreeGrafter"/>
</dbReference>
<accession>A0A0G3H1F2</accession>
<evidence type="ECO:0000313" key="2">
    <source>
        <dbReference type="EMBL" id="AKK07226.1"/>
    </source>
</evidence>
<dbReference type="PATRIC" id="fig|571915.4.peg.3152"/>
<dbReference type="EMBL" id="CP011542">
    <property type="protein sequence ID" value="AKK07226.1"/>
    <property type="molecule type" value="Genomic_DNA"/>
</dbReference>
<dbReference type="Proteomes" id="UP000035199">
    <property type="component" value="Chromosome"/>
</dbReference>
<dbReference type="AlphaFoldDB" id="A0A0G3H1F2"/>
<name>A0A0G3H1F2_9CORY</name>
<sequence length="359" mass="38002">MTTPVILVAITDPVIHPEALSVAAATGMEIVDTTDPRDIIRYAPKASALLVDATTAAHAAMYRTSGKLFLLFAEPGPIDWKLAVHVGAINAFIIPAELKQLLSELGNQSAARQPTDRYPIIAVTASVGGVGASTLAASVALQSATEIPTVLIDTDPHSAGIDLLLGCELRAGIRWADLRLSDTTVDPVDIVTALPQTDNGLALLTTARGGLVSGITEEKIQLAIRILSSKYQVILDLPSHAPFFNTVADHCDYVEIISPAEVRATANAQRIVAKLRSNRIPCGLSIRHRGWSGLSTKDMEAIVGISPTVEIRTTAGLARLIETAGLSHIQQPKPLRLAATAIAEAAAKYYDDQPARQVA</sequence>
<dbReference type="OrthoDB" id="3252838at2"/>
<dbReference type="KEGG" id="cmv:CMUST_14665"/>
<reference evidence="3" key="2">
    <citation type="submission" date="2015-05" db="EMBL/GenBank/DDBJ databases">
        <title>Complete genome sequence of Corynebacterium mustelae DSM 45274, isolated from various tissues of a male ferret with lethal sepsis.</title>
        <authorList>
            <person name="Ruckert C."/>
            <person name="Albersmeier A."/>
            <person name="Winkler A."/>
            <person name="Tauch A."/>
        </authorList>
    </citation>
    <scope>NUCLEOTIDE SEQUENCE [LARGE SCALE GENOMIC DNA]</scope>
    <source>
        <strain evidence="3">DSM 45274</strain>
    </source>
</reference>
<dbReference type="GO" id="GO:0004386">
    <property type="term" value="F:helicase activity"/>
    <property type="evidence" value="ECO:0007669"/>
    <property type="project" value="UniProtKB-KW"/>
</dbReference>
<dbReference type="STRING" id="571915.CMUST_14665"/>
<gene>
    <name evidence="2" type="ORF">CMUST_14665</name>
</gene>
<keyword evidence="2" id="KW-0347">Helicase</keyword>
<dbReference type="GO" id="GO:0005829">
    <property type="term" value="C:cytosol"/>
    <property type="evidence" value="ECO:0007669"/>
    <property type="project" value="TreeGrafter"/>
</dbReference>